<protein>
    <submittedName>
        <fullName evidence="1">Uncharacterized protein</fullName>
    </submittedName>
</protein>
<dbReference type="AlphaFoldDB" id="A0AAW0RHW2"/>
<keyword evidence="2" id="KW-1185">Reference proteome</keyword>
<feature type="non-terminal residue" evidence="1">
    <location>
        <position position="58"/>
    </location>
</feature>
<proteinExistence type="predicted"/>
<dbReference type="Proteomes" id="UP001397290">
    <property type="component" value="Unassembled WGS sequence"/>
</dbReference>
<accession>A0AAW0RHW2</accession>
<comment type="caution">
    <text evidence="1">The sequence shown here is derived from an EMBL/GenBank/DDBJ whole genome shotgun (WGS) entry which is preliminary data.</text>
</comment>
<name>A0AAW0RHW2_9HYPO</name>
<sequence>MNTVRNSMHALQTFASGLQGHLHAVFTTVEEQHDLPRTKVVHLLLSILKSGRDGAKLR</sequence>
<evidence type="ECO:0000313" key="1">
    <source>
        <dbReference type="EMBL" id="KAK8141777.1"/>
    </source>
</evidence>
<gene>
    <name evidence="1" type="ORF">G3M48_009924</name>
</gene>
<evidence type="ECO:0000313" key="2">
    <source>
        <dbReference type="Proteomes" id="UP001397290"/>
    </source>
</evidence>
<dbReference type="EMBL" id="JAAHCF010000850">
    <property type="protein sequence ID" value="KAK8141777.1"/>
    <property type="molecule type" value="Genomic_DNA"/>
</dbReference>
<organism evidence="1 2">
    <name type="scientific">Beauveria asiatica</name>
    <dbReference type="NCBI Taxonomy" id="1069075"/>
    <lineage>
        <taxon>Eukaryota</taxon>
        <taxon>Fungi</taxon>
        <taxon>Dikarya</taxon>
        <taxon>Ascomycota</taxon>
        <taxon>Pezizomycotina</taxon>
        <taxon>Sordariomycetes</taxon>
        <taxon>Hypocreomycetidae</taxon>
        <taxon>Hypocreales</taxon>
        <taxon>Cordycipitaceae</taxon>
        <taxon>Beauveria</taxon>
    </lineage>
</organism>
<reference evidence="1 2" key="1">
    <citation type="submission" date="2020-02" db="EMBL/GenBank/DDBJ databases">
        <title>Comparative genomics of the hypocrealean fungal genus Beauvera.</title>
        <authorList>
            <person name="Showalter D.N."/>
            <person name="Bushley K.E."/>
            <person name="Rehner S.A."/>
        </authorList>
    </citation>
    <scope>NUCLEOTIDE SEQUENCE [LARGE SCALE GENOMIC DNA]</scope>
    <source>
        <strain evidence="1 2">ARSEF4384</strain>
    </source>
</reference>